<dbReference type="Proteomes" id="UP000026962">
    <property type="component" value="Chromosome 7"/>
</dbReference>
<dbReference type="AlphaFoldDB" id="A0A0E0LNC9"/>
<keyword evidence="2" id="KW-1185">Reference proteome</keyword>
<accession>A0A0E0LNC9</accession>
<reference evidence="1" key="2">
    <citation type="submission" date="2018-05" db="EMBL/GenBank/DDBJ databases">
        <title>OpunRS2 (Oryza punctata Reference Sequence Version 2).</title>
        <authorList>
            <person name="Zhang J."/>
            <person name="Kudrna D."/>
            <person name="Lee S."/>
            <person name="Talag J."/>
            <person name="Welchert J."/>
            <person name="Wing R.A."/>
        </authorList>
    </citation>
    <scope>NUCLEOTIDE SEQUENCE [LARGE SCALE GENOMIC DNA]</scope>
</reference>
<name>A0A0E0LNC9_ORYPU</name>
<dbReference type="HOGENOM" id="CLU_2041848_0_0_1"/>
<proteinExistence type="predicted"/>
<sequence>MEMRSEEKEEMISFDFVGQPKAPYISCHVIDVQLQGYKQQLRGVQHGARGGVGGRSVAVCSACIIPRRSRSLQAVRRRLPHGHRRQGRRRRRLSLITPDALAKLAARRWSRRRRSTTGVAA</sequence>
<evidence type="ECO:0000313" key="1">
    <source>
        <dbReference type="EnsemblPlants" id="OPUNC07G20850.1"/>
    </source>
</evidence>
<evidence type="ECO:0000313" key="2">
    <source>
        <dbReference type="Proteomes" id="UP000026962"/>
    </source>
</evidence>
<dbReference type="Gramene" id="OPUNC07G20850.1">
    <property type="protein sequence ID" value="OPUNC07G20850.1"/>
    <property type="gene ID" value="OPUNC07G20850"/>
</dbReference>
<dbReference type="EnsemblPlants" id="OPUNC07G20850.1">
    <property type="protein sequence ID" value="OPUNC07G20850.1"/>
    <property type="gene ID" value="OPUNC07G20850"/>
</dbReference>
<reference evidence="1" key="1">
    <citation type="submission" date="2015-04" db="UniProtKB">
        <authorList>
            <consortium name="EnsemblPlants"/>
        </authorList>
    </citation>
    <scope>IDENTIFICATION</scope>
</reference>
<organism evidence="1">
    <name type="scientific">Oryza punctata</name>
    <name type="common">Red rice</name>
    <dbReference type="NCBI Taxonomy" id="4537"/>
    <lineage>
        <taxon>Eukaryota</taxon>
        <taxon>Viridiplantae</taxon>
        <taxon>Streptophyta</taxon>
        <taxon>Embryophyta</taxon>
        <taxon>Tracheophyta</taxon>
        <taxon>Spermatophyta</taxon>
        <taxon>Magnoliopsida</taxon>
        <taxon>Liliopsida</taxon>
        <taxon>Poales</taxon>
        <taxon>Poaceae</taxon>
        <taxon>BOP clade</taxon>
        <taxon>Oryzoideae</taxon>
        <taxon>Oryzeae</taxon>
        <taxon>Oryzinae</taxon>
        <taxon>Oryza</taxon>
    </lineage>
</organism>
<protein>
    <submittedName>
        <fullName evidence="1">Uncharacterized protein</fullName>
    </submittedName>
</protein>